<proteinExistence type="predicted"/>
<keyword evidence="4" id="KW-1185">Reference proteome</keyword>
<evidence type="ECO:0000256" key="1">
    <source>
        <dbReference type="SAM" id="MobiDB-lite"/>
    </source>
</evidence>
<dbReference type="EMBL" id="CH917421">
    <property type="protein sequence ID" value="EDW05127.1"/>
    <property type="molecule type" value="Genomic_DNA"/>
</dbReference>
<sequence length="62" mass="6677">MRGDNCSTDATAHTGSYDGRSQQLSVKVGTFGSSLCASAVAVVVAVRQTVSQSRWQQRVRQF</sequence>
<feature type="transmembrane region" description="Helical" evidence="2">
    <location>
        <begin position="31"/>
        <end position="50"/>
    </location>
</feature>
<organism evidence="4">
    <name type="scientific">Drosophila grimshawi</name>
    <name type="common">Hawaiian fruit fly</name>
    <name type="synonym">Idiomyia grimshawi</name>
    <dbReference type="NCBI Taxonomy" id="7222"/>
    <lineage>
        <taxon>Eukaryota</taxon>
        <taxon>Metazoa</taxon>
        <taxon>Ecdysozoa</taxon>
        <taxon>Arthropoda</taxon>
        <taxon>Hexapoda</taxon>
        <taxon>Insecta</taxon>
        <taxon>Pterygota</taxon>
        <taxon>Neoptera</taxon>
        <taxon>Endopterygota</taxon>
        <taxon>Diptera</taxon>
        <taxon>Brachycera</taxon>
        <taxon>Muscomorpha</taxon>
        <taxon>Ephydroidea</taxon>
        <taxon>Drosophilidae</taxon>
        <taxon>Drosophila</taxon>
        <taxon>Hawaiian Drosophila</taxon>
    </lineage>
</organism>
<reference evidence="3 4" key="1">
    <citation type="journal article" date="2007" name="Nature">
        <title>Evolution of genes and genomes on the Drosophila phylogeny.</title>
        <authorList>
            <consortium name="Drosophila 12 Genomes Consortium"/>
            <person name="Clark A.G."/>
            <person name="Eisen M.B."/>
            <person name="Smith D.R."/>
            <person name="Bergman C.M."/>
            <person name="Oliver B."/>
            <person name="Markow T.A."/>
            <person name="Kaufman T.C."/>
            <person name="Kellis M."/>
            <person name="Gelbart W."/>
            <person name="Iyer V.N."/>
            <person name="Pollard D.A."/>
            <person name="Sackton T.B."/>
            <person name="Larracuente A.M."/>
            <person name="Singh N.D."/>
            <person name="Abad J.P."/>
            <person name="Abt D.N."/>
            <person name="Adryan B."/>
            <person name="Aguade M."/>
            <person name="Akashi H."/>
            <person name="Anderson W.W."/>
            <person name="Aquadro C.F."/>
            <person name="Ardell D.H."/>
            <person name="Arguello R."/>
            <person name="Artieri C.G."/>
            <person name="Barbash D.A."/>
            <person name="Barker D."/>
            <person name="Barsanti P."/>
            <person name="Batterham P."/>
            <person name="Batzoglou S."/>
            <person name="Begun D."/>
            <person name="Bhutkar A."/>
            <person name="Blanco E."/>
            <person name="Bosak S.A."/>
            <person name="Bradley R.K."/>
            <person name="Brand A.D."/>
            <person name="Brent M.R."/>
            <person name="Brooks A.N."/>
            <person name="Brown R.H."/>
            <person name="Butlin R.K."/>
            <person name="Caggese C."/>
            <person name="Calvi B.R."/>
            <person name="Bernardo de Carvalho A."/>
            <person name="Caspi A."/>
            <person name="Castrezana S."/>
            <person name="Celniker S.E."/>
            <person name="Chang J.L."/>
            <person name="Chapple C."/>
            <person name="Chatterji S."/>
            <person name="Chinwalla A."/>
            <person name="Civetta A."/>
            <person name="Clifton S.W."/>
            <person name="Comeron J.M."/>
            <person name="Costello J.C."/>
            <person name="Coyne J.A."/>
            <person name="Daub J."/>
            <person name="David R.G."/>
            <person name="Delcher A.L."/>
            <person name="Delehaunty K."/>
            <person name="Do C.B."/>
            <person name="Ebling H."/>
            <person name="Edwards K."/>
            <person name="Eickbush T."/>
            <person name="Evans J.D."/>
            <person name="Filipski A."/>
            <person name="Findeiss S."/>
            <person name="Freyhult E."/>
            <person name="Fulton L."/>
            <person name="Fulton R."/>
            <person name="Garcia A.C."/>
            <person name="Gardiner A."/>
            <person name="Garfield D.A."/>
            <person name="Garvin B.E."/>
            <person name="Gibson G."/>
            <person name="Gilbert D."/>
            <person name="Gnerre S."/>
            <person name="Godfrey J."/>
            <person name="Good R."/>
            <person name="Gotea V."/>
            <person name="Gravely B."/>
            <person name="Greenberg A.J."/>
            <person name="Griffiths-Jones S."/>
            <person name="Gross S."/>
            <person name="Guigo R."/>
            <person name="Gustafson E.A."/>
            <person name="Haerty W."/>
            <person name="Hahn M.W."/>
            <person name="Halligan D.L."/>
            <person name="Halpern A.L."/>
            <person name="Halter G.M."/>
            <person name="Han M.V."/>
            <person name="Heger A."/>
            <person name="Hillier L."/>
            <person name="Hinrichs A.S."/>
            <person name="Holmes I."/>
            <person name="Hoskins R.A."/>
            <person name="Hubisz M.J."/>
            <person name="Hultmark D."/>
            <person name="Huntley M.A."/>
            <person name="Jaffe D.B."/>
            <person name="Jagadeeshan S."/>
            <person name="Jeck W.R."/>
            <person name="Johnson J."/>
            <person name="Jones C.D."/>
            <person name="Jordan W.C."/>
            <person name="Karpen G.H."/>
            <person name="Kataoka E."/>
            <person name="Keightley P.D."/>
            <person name="Kheradpour P."/>
            <person name="Kirkness E.F."/>
            <person name="Koerich L.B."/>
            <person name="Kristiansen K."/>
            <person name="Kudrna D."/>
            <person name="Kulathinal R.J."/>
            <person name="Kumar S."/>
            <person name="Kwok R."/>
            <person name="Lander E."/>
            <person name="Langley C.H."/>
            <person name="Lapoint R."/>
            <person name="Lazzaro B.P."/>
            <person name="Lee S.J."/>
            <person name="Levesque L."/>
            <person name="Li R."/>
            <person name="Lin C.F."/>
            <person name="Lin M.F."/>
            <person name="Lindblad-Toh K."/>
            <person name="Llopart A."/>
            <person name="Long M."/>
            <person name="Low L."/>
            <person name="Lozovsky E."/>
            <person name="Lu J."/>
            <person name="Luo M."/>
            <person name="Machado C.A."/>
            <person name="Makalowski W."/>
            <person name="Marzo M."/>
            <person name="Matsuda M."/>
            <person name="Matzkin L."/>
            <person name="McAllister B."/>
            <person name="McBride C.S."/>
            <person name="McKernan B."/>
            <person name="McKernan K."/>
            <person name="Mendez-Lago M."/>
            <person name="Minx P."/>
            <person name="Mollenhauer M.U."/>
            <person name="Montooth K."/>
            <person name="Mount S.M."/>
            <person name="Mu X."/>
            <person name="Myers E."/>
            <person name="Negre B."/>
            <person name="Newfeld S."/>
            <person name="Nielsen R."/>
            <person name="Noor M.A."/>
            <person name="O'Grady P."/>
            <person name="Pachter L."/>
            <person name="Papaceit M."/>
            <person name="Parisi M.J."/>
            <person name="Parisi M."/>
            <person name="Parts L."/>
            <person name="Pedersen J.S."/>
            <person name="Pesole G."/>
            <person name="Phillippy A.M."/>
            <person name="Ponting C.P."/>
            <person name="Pop M."/>
            <person name="Porcelli D."/>
            <person name="Powell J.R."/>
            <person name="Prohaska S."/>
            <person name="Pruitt K."/>
            <person name="Puig M."/>
            <person name="Quesneville H."/>
            <person name="Ram K.R."/>
            <person name="Rand D."/>
            <person name="Rasmussen M.D."/>
            <person name="Reed L.K."/>
            <person name="Reenan R."/>
            <person name="Reily A."/>
            <person name="Remington K.A."/>
            <person name="Rieger T.T."/>
            <person name="Ritchie M.G."/>
            <person name="Robin C."/>
            <person name="Rogers Y.H."/>
            <person name="Rohde C."/>
            <person name="Rozas J."/>
            <person name="Rubenfield M.J."/>
            <person name="Ruiz A."/>
            <person name="Russo S."/>
            <person name="Salzberg S.L."/>
            <person name="Sanchez-Gracia A."/>
            <person name="Saranga D.J."/>
            <person name="Sato H."/>
            <person name="Schaeffer S.W."/>
            <person name="Schatz M.C."/>
            <person name="Schlenke T."/>
            <person name="Schwartz R."/>
            <person name="Segarra C."/>
            <person name="Singh R.S."/>
            <person name="Sirot L."/>
            <person name="Sirota M."/>
            <person name="Sisneros N.B."/>
            <person name="Smith C.D."/>
            <person name="Smith T.F."/>
            <person name="Spieth J."/>
            <person name="Stage D.E."/>
            <person name="Stark A."/>
            <person name="Stephan W."/>
            <person name="Strausberg R.L."/>
            <person name="Strempel S."/>
            <person name="Sturgill D."/>
            <person name="Sutton G."/>
            <person name="Sutton G.G."/>
            <person name="Tao W."/>
            <person name="Teichmann S."/>
            <person name="Tobari Y.N."/>
            <person name="Tomimura Y."/>
            <person name="Tsolas J.M."/>
            <person name="Valente V.L."/>
            <person name="Venter E."/>
            <person name="Venter J.C."/>
            <person name="Vicario S."/>
            <person name="Vieira F.G."/>
            <person name="Vilella A.J."/>
            <person name="Villasante A."/>
            <person name="Walenz B."/>
            <person name="Wang J."/>
            <person name="Wasserman M."/>
            <person name="Watts T."/>
            <person name="Wilson D."/>
            <person name="Wilson R.K."/>
            <person name="Wing R.A."/>
            <person name="Wolfner M.F."/>
            <person name="Wong A."/>
            <person name="Wong G.K."/>
            <person name="Wu C.I."/>
            <person name="Wu G."/>
            <person name="Yamamoto D."/>
            <person name="Yang H.P."/>
            <person name="Yang S.P."/>
            <person name="Yorke J.A."/>
            <person name="Yoshida K."/>
            <person name="Zdobnov E."/>
            <person name="Zhang P."/>
            <person name="Zhang Y."/>
            <person name="Zimin A.V."/>
            <person name="Baldwin J."/>
            <person name="Abdouelleil A."/>
            <person name="Abdulkadir J."/>
            <person name="Abebe A."/>
            <person name="Abera B."/>
            <person name="Abreu J."/>
            <person name="Acer S.C."/>
            <person name="Aftuck L."/>
            <person name="Alexander A."/>
            <person name="An P."/>
            <person name="Anderson E."/>
            <person name="Anderson S."/>
            <person name="Arachi H."/>
            <person name="Azer M."/>
            <person name="Bachantsang P."/>
            <person name="Barry A."/>
            <person name="Bayul T."/>
            <person name="Berlin A."/>
            <person name="Bessette D."/>
            <person name="Bloom T."/>
            <person name="Blye J."/>
            <person name="Boguslavskiy L."/>
            <person name="Bonnet C."/>
            <person name="Boukhgalter B."/>
            <person name="Bourzgui I."/>
            <person name="Brown A."/>
            <person name="Cahill P."/>
            <person name="Channer S."/>
            <person name="Cheshatsang Y."/>
            <person name="Chuda L."/>
            <person name="Citroen M."/>
            <person name="Collymore A."/>
            <person name="Cooke P."/>
            <person name="Costello M."/>
            <person name="D'Aco K."/>
            <person name="Daza R."/>
            <person name="De Haan G."/>
            <person name="DeGray S."/>
            <person name="DeMaso C."/>
            <person name="Dhargay N."/>
            <person name="Dooley K."/>
            <person name="Dooley E."/>
            <person name="Doricent M."/>
            <person name="Dorje P."/>
            <person name="Dorjee K."/>
            <person name="Dupes A."/>
            <person name="Elong R."/>
            <person name="Falk J."/>
            <person name="Farina A."/>
            <person name="Faro S."/>
            <person name="Ferguson D."/>
            <person name="Fisher S."/>
            <person name="Foley C.D."/>
            <person name="Franke A."/>
            <person name="Friedrich D."/>
            <person name="Gadbois L."/>
            <person name="Gearin G."/>
            <person name="Gearin C.R."/>
            <person name="Giannoukos G."/>
            <person name="Goode T."/>
            <person name="Graham J."/>
            <person name="Grandbois E."/>
            <person name="Grewal S."/>
            <person name="Gyaltsen K."/>
            <person name="Hafez N."/>
            <person name="Hagos B."/>
            <person name="Hall J."/>
            <person name="Henson C."/>
            <person name="Hollinger A."/>
            <person name="Honan T."/>
            <person name="Huard M.D."/>
            <person name="Hughes L."/>
            <person name="Hurhula B."/>
            <person name="Husby M.E."/>
            <person name="Kamat A."/>
            <person name="Kanga B."/>
            <person name="Kashin S."/>
            <person name="Khazanovich D."/>
            <person name="Kisner P."/>
            <person name="Lance K."/>
            <person name="Lara M."/>
            <person name="Lee W."/>
            <person name="Lennon N."/>
            <person name="Letendre F."/>
            <person name="LeVine R."/>
            <person name="Lipovsky A."/>
            <person name="Liu X."/>
            <person name="Liu J."/>
            <person name="Liu S."/>
            <person name="Lokyitsang T."/>
            <person name="Lokyitsang Y."/>
            <person name="Lubonja R."/>
            <person name="Lui A."/>
            <person name="MacDonald P."/>
            <person name="Magnisalis V."/>
            <person name="Maru K."/>
            <person name="Matthews C."/>
            <person name="McCusker W."/>
            <person name="McDonough S."/>
            <person name="Mehta T."/>
            <person name="Meldrim J."/>
            <person name="Meneus L."/>
            <person name="Mihai O."/>
            <person name="Mihalev A."/>
            <person name="Mihova T."/>
            <person name="Mittelman R."/>
            <person name="Mlenga V."/>
            <person name="Montmayeur A."/>
            <person name="Mulrain L."/>
            <person name="Navidi A."/>
            <person name="Naylor J."/>
            <person name="Negash T."/>
            <person name="Nguyen T."/>
            <person name="Nguyen N."/>
            <person name="Nicol R."/>
            <person name="Norbu C."/>
            <person name="Norbu N."/>
            <person name="Novod N."/>
            <person name="O'Neill B."/>
            <person name="Osman S."/>
            <person name="Markiewicz E."/>
            <person name="Oyono O.L."/>
            <person name="Patti C."/>
            <person name="Phunkhang P."/>
            <person name="Pierre F."/>
            <person name="Priest M."/>
            <person name="Raghuraman S."/>
            <person name="Rege F."/>
            <person name="Reyes R."/>
            <person name="Rise C."/>
            <person name="Rogov P."/>
            <person name="Ross K."/>
            <person name="Ryan E."/>
            <person name="Settipalli S."/>
            <person name="Shea T."/>
            <person name="Sherpa N."/>
            <person name="Shi L."/>
            <person name="Shih D."/>
            <person name="Sparrow T."/>
            <person name="Spaulding J."/>
            <person name="Stalker J."/>
            <person name="Stange-Thomann N."/>
            <person name="Stavropoulos S."/>
            <person name="Stone C."/>
            <person name="Strader C."/>
            <person name="Tesfaye S."/>
            <person name="Thomson T."/>
            <person name="Thoulutsang Y."/>
            <person name="Thoulutsang D."/>
            <person name="Topham K."/>
            <person name="Topping I."/>
            <person name="Tsamla T."/>
            <person name="Vassiliev H."/>
            <person name="Vo A."/>
            <person name="Wangchuk T."/>
            <person name="Wangdi T."/>
            <person name="Weiand M."/>
            <person name="Wilkinson J."/>
            <person name="Wilson A."/>
            <person name="Yadav S."/>
            <person name="Young G."/>
            <person name="Yu Q."/>
            <person name="Zembek L."/>
            <person name="Zhong D."/>
            <person name="Zimmer A."/>
            <person name="Zwirko Z."/>
            <person name="Jaffe D.B."/>
            <person name="Alvarez P."/>
            <person name="Brockman W."/>
            <person name="Butler J."/>
            <person name="Chin C."/>
            <person name="Gnerre S."/>
            <person name="Grabherr M."/>
            <person name="Kleber M."/>
            <person name="Mauceli E."/>
            <person name="MacCallum I."/>
        </authorList>
    </citation>
    <scope>NUCLEOTIDE SEQUENCE [LARGE SCALE GENOMIC DNA]</scope>
    <source>
        <strain evidence="4">Tucson 15287-2541.00</strain>
    </source>
</reference>
<dbReference type="AlphaFoldDB" id="B4K1J9"/>
<protein>
    <submittedName>
        <fullName evidence="3">GH10287</fullName>
    </submittedName>
</protein>
<accession>B4K1J9</accession>
<evidence type="ECO:0000313" key="4">
    <source>
        <dbReference type="Proteomes" id="UP000001070"/>
    </source>
</evidence>
<dbReference type="HOGENOM" id="CLU_2906407_0_0_1"/>
<keyword evidence="2" id="KW-0812">Transmembrane</keyword>
<keyword evidence="2" id="KW-1133">Transmembrane helix</keyword>
<feature type="region of interest" description="Disordered" evidence="1">
    <location>
        <begin position="1"/>
        <end position="20"/>
    </location>
</feature>
<keyword evidence="2" id="KW-0472">Membrane</keyword>
<dbReference type="Proteomes" id="UP000001070">
    <property type="component" value="Unassembled WGS sequence"/>
</dbReference>
<gene>
    <name evidence="3" type="primary">Dgri\GH10287</name>
    <name evidence="3" type="ORF">Dgri_GH10287</name>
</gene>
<evidence type="ECO:0000256" key="2">
    <source>
        <dbReference type="SAM" id="Phobius"/>
    </source>
</evidence>
<evidence type="ECO:0000313" key="3">
    <source>
        <dbReference type="EMBL" id="EDW05127.1"/>
    </source>
</evidence>
<dbReference type="InParanoid" id="B4K1J9"/>
<name>B4K1J9_DROGR</name>